<comment type="caution">
    <text evidence="4">The sequence shown here is derived from an EMBL/GenBank/DDBJ whole genome shotgun (WGS) entry which is preliminary data.</text>
</comment>
<keyword evidence="2" id="KW-0472">Membrane</keyword>
<dbReference type="PANTHER" id="PTHR40763">
    <property type="entry name" value="MEMBRANE PROTEIN-RELATED"/>
    <property type="match status" value="1"/>
</dbReference>
<keyword evidence="5" id="KW-1185">Reference proteome</keyword>
<evidence type="ECO:0000313" key="5">
    <source>
        <dbReference type="Proteomes" id="UP000077701"/>
    </source>
</evidence>
<dbReference type="OrthoDB" id="3534574at2"/>
<feature type="region of interest" description="Disordered" evidence="1">
    <location>
        <begin position="1"/>
        <end position="22"/>
    </location>
</feature>
<sequence length="197" mass="22054">MTHGHPSGRGLRADRDADRDLRVGDAERETAMEALREHYAQGRLTHAELDERLDLALTARTGQDLARAQEDLPDLYGAPAVPGAWDGPRPGPAARLAEREVWRAEWRVERRAERKARRRAVRHRHAAWTHHAAGRTGRDRHPMARRGGPPAAPLLFLLLVAGVALGGFGALKFVFAAWLALTLFRVIHRRGHARWTP</sequence>
<feature type="transmembrane region" description="Helical" evidence="2">
    <location>
        <begin position="154"/>
        <end position="184"/>
    </location>
</feature>
<protein>
    <submittedName>
        <fullName evidence="4">Membrane protein</fullName>
    </submittedName>
</protein>
<feature type="compositionally biased region" description="Basic and acidic residues" evidence="1">
    <location>
        <begin position="11"/>
        <end position="22"/>
    </location>
</feature>
<accession>A0A171C4W8</accession>
<keyword evidence="2" id="KW-0812">Transmembrane</keyword>
<feature type="domain" description="DUF1707" evidence="3">
    <location>
        <begin position="21"/>
        <end position="73"/>
    </location>
</feature>
<dbReference type="STRING" id="161355.PS9374_01758"/>
<dbReference type="InterPro" id="IPR012551">
    <property type="entry name" value="DUF1707_SHOCT-like"/>
</dbReference>
<reference evidence="5" key="2">
    <citation type="submission" date="2016-04" db="EMBL/GenBank/DDBJ databases">
        <title>Planomonospora sphaerica JCM9374 whole genome shotgun sequence.</title>
        <authorList>
            <person name="Suzuki T."/>
            <person name="Dohra H."/>
            <person name="Kodani S."/>
        </authorList>
    </citation>
    <scope>NUCLEOTIDE SEQUENCE [LARGE SCALE GENOMIC DNA]</scope>
    <source>
        <strain evidence="5">JCM 9374</strain>
    </source>
</reference>
<dbReference type="RefSeq" id="WP_068896008.1">
    <property type="nucleotide sequence ID" value="NZ_BDCX01000003.1"/>
</dbReference>
<name>A0A171C4W8_9ACTN</name>
<keyword evidence="2" id="KW-1133">Transmembrane helix</keyword>
<organism evidence="4 5">
    <name type="scientific">Planomonospora sphaerica</name>
    <dbReference type="NCBI Taxonomy" id="161355"/>
    <lineage>
        <taxon>Bacteria</taxon>
        <taxon>Bacillati</taxon>
        <taxon>Actinomycetota</taxon>
        <taxon>Actinomycetes</taxon>
        <taxon>Streptosporangiales</taxon>
        <taxon>Streptosporangiaceae</taxon>
        <taxon>Planomonospora</taxon>
    </lineage>
</organism>
<evidence type="ECO:0000256" key="2">
    <source>
        <dbReference type="SAM" id="Phobius"/>
    </source>
</evidence>
<evidence type="ECO:0000313" key="4">
    <source>
        <dbReference type="EMBL" id="GAT66114.1"/>
    </source>
</evidence>
<dbReference type="EMBL" id="BDCX01000003">
    <property type="protein sequence ID" value="GAT66114.1"/>
    <property type="molecule type" value="Genomic_DNA"/>
</dbReference>
<proteinExistence type="predicted"/>
<reference evidence="4 5" key="1">
    <citation type="journal article" date="2016" name="Genome Announc.">
        <title>Draft Genome Sequence of Planomonospora sphaerica JCM9374, a Rare Actinomycete.</title>
        <authorList>
            <person name="Dohra H."/>
            <person name="Suzuki T."/>
            <person name="Inoue Y."/>
            <person name="Kodani S."/>
        </authorList>
    </citation>
    <scope>NUCLEOTIDE SEQUENCE [LARGE SCALE GENOMIC DNA]</scope>
    <source>
        <strain evidence="4 5">JCM 9374</strain>
    </source>
</reference>
<gene>
    <name evidence="4" type="ORF">PS9374_01758</name>
</gene>
<dbReference type="AlphaFoldDB" id="A0A171C4W8"/>
<dbReference type="PANTHER" id="PTHR40763:SF4">
    <property type="entry name" value="DUF1707 DOMAIN-CONTAINING PROTEIN"/>
    <property type="match status" value="1"/>
</dbReference>
<feature type="region of interest" description="Disordered" evidence="1">
    <location>
        <begin position="121"/>
        <end position="145"/>
    </location>
</feature>
<dbReference type="Pfam" id="PF08044">
    <property type="entry name" value="DUF1707"/>
    <property type="match status" value="1"/>
</dbReference>
<evidence type="ECO:0000259" key="3">
    <source>
        <dbReference type="Pfam" id="PF08044"/>
    </source>
</evidence>
<evidence type="ECO:0000256" key="1">
    <source>
        <dbReference type="SAM" id="MobiDB-lite"/>
    </source>
</evidence>
<dbReference type="Proteomes" id="UP000077701">
    <property type="component" value="Unassembled WGS sequence"/>
</dbReference>